<gene>
    <name evidence="1" type="ORF">R2601_20114</name>
</gene>
<sequence length="208" mass="22370">MSENTDVASLVERLTALAGAEARVFVAIAGAPASGKSTLAESLRDSVDRTHPGKVEILPMDGFHYDDAVLRAHGTLARKGAPHTFDADGLAAMLDRLASSDRPVAAPVFDRALEISRAAARIIDPEVRLILVEGNYLLLDDPDWARLRPRFDLTIFVDVPLAVLEARLTERWSDMDPQAAQAKIAGNDLPNARLVAESSVGADLVLRA</sequence>
<dbReference type="EMBL" id="AATQ01000005">
    <property type="protein sequence ID" value="EAU47678.1"/>
    <property type="molecule type" value="Genomic_DNA"/>
</dbReference>
<dbReference type="RefSeq" id="WP_007798705.1">
    <property type="nucleotide sequence ID" value="NZ_DS022276.1"/>
</dbReference>
<organism evidence="1 2">
    <name type="scientific">Salipiger bermudensis (strain DSM 26914 / JCM 13377 / KCTC 12554 / HTCC2601)</name>
    <name type="common">Pelagibaca bermudensis</name>
    <dbReference type="NCBI Taxonomy" id="314265"/>
    <lineage>
        <taxon>Bacteria</taxon>
        <taxon>Pseudomonadati</taxon>
        <taxon>Pseudomonadota</taxon>
        <taxon>Alphaproteobacteria</taxon>
        <taxon>Rhodobacterales</taxon>
        <taxon>Roseobacteraceae</taxon>
        <taxon>Salipiger</taxon>
    </lineage>
</organism>
<evidence type="ECO:0000313" key="1">
    <source>
        <dbReference type="EMBL" id="EAU47678.1"/>
    </source>
</evidence>
<reference evidence="1 2" key="1">
    <citation type="journal article" date="2010" name="J. Bacteriol.">
        <title>Genome sequences of Pelagibaca bermudensis HTCC2601T and Maritimibacter alkaliphilus HTCC2654T, the type strains of two marine Roseobacter genera.</title>
        <authorList>
            <person name="Thrash J.C."/>
            <person name="Cho J.C."/>
            <person name="Ferriera S."/>
            <person name="Johnson J."/>
            <person name="Vergin K.L."/>
            <person name="Giovannoni S.J."/>
        </authorList>
    </citation>
    <scope>NUCLEOTIDE SEQUENCE [LARGE SCALE GENOMIC DNA]</scope>
    <source>
        <strain evidence="2">DSM 26914 / JCM 13377 / KCTC 12554 / HTCC2601</strain>
    </source>
</reference>
<dbReference type="eggNOG" id="COG0572">
    <property type="taxonomic scope" value="Bacteria"/>
</dbReference>
<dbReference type="OrthoDB" id="1550976at2"/>
<dbReference type="AlphaFoldDB" id="Q0FTS1"/>
<protein>
    <recommendedName>
        <fullName evidence="3">Phosphoribulokinase/uridine kinase domain-containing protein</fullName>
    </recommendedName>
</protein>
<comment type="caution">
    <text evidence="1">The sequence shown here is derived from an EMBL/GenBank/DDBJ whole genome shotgun (WGS) entry which is preliminary data.</text>
</comment>
<evidence type="ECO:0000313" key="2">
    <source>
        <dbReference type="Proteomes" id="UP000006230"/>
    </source>
</evidence>
<dbReference type="SUPFAM" id="SSF52540">
    <property type="entry name" value="P-loop containing nucleoside triphosphate hydrolases"/>
    <property type="match status" value="1"/>
</dbReference>
<dbReference type="HOGENOM" id="CLU_067202_2_1_5"/>
<dbReference type="InterPro" id="IPR027417">
    <property type="entry name" value="P-loop_NTPase"/>
</dbReference>
<accession>Q0FTS1</accession>
<keyword evidence="2" id="KW-1185">Reference proteome</keyword>
<dbReference type="Proteomes" id="UP000006230">
    <property type="component" value="Unassembled WGS sequence"/>
</dbReference>
<dbReference type="NCBIfam" id="NF006746">
    <property type="entry name" value="PRK09270.1-5"/>
    <property type="match status" value="1"/>
</dbReference>
<dbReference type="STRING" id="314265.R2601_20114"/>
<dbReference type="PANTHER" id="PTHR10285">
    <property type="entry name" value="URIDINE KINASE"/>
    <property type="match status" value="1"/>
</dbReference>
<name>Q0FTS1_SALBH</name>
<dbReference type="Gene3D" id="3.40.50.300">
    <property type="entry name" value="P-loop containing nucleotide triphosphate hydrolases"/>
    <property type="match status" value="3"/>
</dbReference>
<evidence type="ECO:0008006" key="3">
    <source>
        <dbReference type="Google" id="ProtNLM"/>
    </source>
</evidence>
<proteinExistence type="predicted"/>